<sequence>MWTGSPSNRFLCKIAGIFVLSTATCSFGFPAMIAADRFYKISALPQANQRCSVGHALFKDSRTIPVIAGWFFLSTILNLPLPLNDANGEDPAGFCGAKEFTSIGLMIYYELTVIASFAISLIVTGIYYFRLAKWLRVNQSTSNREAAKVTQSLMKFTKIAMLLPLFTASPVVVLSAGQMILPELPMWLNRLLVAPYFIPPCANPWLTVALIKPIRKRYRELIACFRTNIVQEIDNRRWSNQTMTTTH</sequence>
<evidence type="ECO:0000256" key="5">
    <source>
        <dbReference type="SAM" id="Phobius"/>
    </source>
</evidence>
<feature type="transmembrane region" description="Helical" evidence="5">
    <location>
        <begin position="14"/>
        <end position="35"/>
    </location>
</feature>
<comment type="subcellular location">
    <subcellularLocation>
        <location evidence="1">Membrane</location>
    </subcellularLocation>
</comment>
<name>A0A914V3W7_9BILA</name>
<keyword evidence="7" id="KW-1185">Reference proteome</keyword>
<evidence type="ECO:0000256" key="3">
    <source>
        <dbReference type="ARBA" id="ARBA00022989"/>
    </source>
</evidence>
<evidence type="ECO:0000313" key="7">
    <source>
        <dbReference type="Proteomes" id="UP000887566"/>
    </source>
</evidence>
<dbReference type="AlphaFoldDB" id="A0A914V3W7"/>
<feature type="transmembrane region" description="Helical" evidence="5">
    <location>
        <begin position="159"/>
        <end position="181"/>
    </location>
</feature>
<protein>
    <submittedName>
        <fullName evidence="8">G-protein coupled receptors family 1 profile domain-containing protein</fullName>
    </submittedName>
</protein>
<feature type="transmembrane region" description="Helical" evidence="5">
    <location>
        <begin position="193"/>
        <end position="211"/>
    </location>
</feature>
<dbReference type="WBParaSite" id="PSAMB.scaffold143size73177.g2418.t1">
    <property type="protein sequence ID" value="PSAMB.scaffold143size73177.g2418.t1"/>
    <property type="gene ID" value="PSAMB.scaffold143size73177.g2418"/>
</dbReference>
<dbReference type="SUPFAM" id="SSF81321">
    <property type="entry name" value="Family A G protein-coupled receptor-like"/>
    <property type="match status" value="1"/>
</dbReference>
<keyword evidence="3 5" id="KW-1133">Transmembrane helix</keyword>
<organism evidence="7 8">
    <name type="scientific">Plectus sambesii</name>
    <dbReference type="NCBI Taxonomy" id="2011161"/>
    <lineage>
        <taxon>Eukaryota</taxon>
        <taxon>Metazoa</taxon>
        <taxon>Ecdysozoa</taxon>
        <taxon>Nematoda</taxon>
        <taxon>Chromadorea</taxon>
        <taxon>Plectida</taxon>
        <taxon>Plectina</taxon>
        <taxon>Plectoidea</taxon>
        <taxon>Plectidae</taxon>
        <taxon>Plectus</taxon>
    </lineage>
</organism>
<dbReference type="InterPro" id="IPR000276">
    <property type="entry name" value="GPCR_Rhodpsn"/>
</dbReference>
<keyword evidence="2 5" id="KW-0812">Transmembrane</keyword>
<dbReference type="GO" id="GO:0016020">
    <property type="term" value="C:membrane"/>
    <property type="evidence" value="ECO:0007669"/>
    <property type="project" value="UniProtKB-SubCell"/>
</dbReference>
<proteinExistence type="predicted"/>
<dbReference type="Pfam" id="PF00001">
    <property type="entry name" value="7tm_1"/>
    <property type="match status" value="1"/>
</dbReference>
<evidence type="ECO:0000313" key="8">
    <source>
        <dbReference type="WBParaSite" id="PSAMB.scaffold143size73177.g2418.t1"/>
    </source>
</evidence>
<dbReference type="CDD" id="cd00637">
    <property type="entry name" value="7tm_classA_rhodopsin-like"/>
    <property type="match status" value="1"/>
</dbReference>
<evidence type="ECO:0000256" key="4">
    <source>
        <dbReference type="ARBA" id="ARBA00023136"/>
    </source>
</evidence>
<feature type="domain" description="G-protein coupled receptors family 1 profile" evidence="6">
    <location>
        <begin position="1"/>
        <end position="207"/>
    </location>
</feature>
<dbReference type="GO" id="GO:0004930">
    <property type="term" value="F:G protein-coupled receptor activity"/>
    <property type="evidence" value="ECO:0007669"/>
    <property type="project" value="InterPro"/>
</dbReference>
<evidence type="ECO:0000256" key="1">
    <source>
        <dbReference type="ARBA" id="ARBA00004370"/>
    </source>
</evidence>
<accession>A0A914V3W7</accession>
<dbReference type="Gene3D" id="1.20.1070.10">
    <property type="entry name" value="Rhodopsin 7-helix transmembrane proteins"/>
    <property type="match status" value="1"/>
</dbReference>
<dbReference type="InterPro" id="IPR017452">
    <property type="entry name" value="GPCR_Rhodpsn_7TM"/>
</dbReference>
<evidence type="ECO:0000256" key="2">
    <source>
        <dbReference type="ARBA" id="ARBA00022692"/>
    </source>
</evidence>
<reference evidence="8" key="1">
    <citation type="submission" date="2022-11" db="UniProtKB">
        <authorList>
            <consortium name="WormBaseParasite"/>
        </authorList>
    </citation>
    <scope>IDENTIFICATION</scope>
</reference>
<feature type="transmembrane region" description="Helical" evidence="5">
    <location>
        <begin position="103"/>
        <end position="129"/>
    </location>
</feature>
<evidence type="ECO:0000259" key="6">
    <source>
        <dbReference type="PROSITE" id="PS50262"/>
    </source>
</evidence>
<dbReference type="Proteomes" id="UP000887566">
    <property type="component" value="Unplaced"/>
</dbReference>
<keyword evidence="4 5" id="KW-0472">Membrane</keyword>
<dbReference type="PROSITE" id="PS50262">
    <property type="entry name" value="G_PROTEIN_RECEP_F1_2"/>
    <property type="match status" value="1"/>
</dbReference>